<evidence type="ECO:0000313" key="2">
    <source>
        <dbReference type="Proteomes" id="UP000195514"/>
    </source>
</evidence>
<keyword evidence="1" id="KW-0378">Hydrolase</keyword>
<dbReference type="SFLD" id="SFLDS00003">
    <property type="entry name" value="Haloacid_Dehalogenase"/>
    <property type="match status" value="1"/>
</dbReference>
<gene>
    <name evidence="1" type="ORF">CFX1CAM_1377</name>
</gene>
<dbReference type="EMBL" id="LT859958">
    <property type="protein sequence ID" value="SMX54442.1"/>
    <property type="molecule type" value="Genomic_DNA"/>
</dbReference>
<evidence type="ECO:0000313" key="1">
    <source>
        <dbReference type="EMBL" id="SMX54442.1"/>
    </source>
</evidence>
<dbReference type="KEGG" id="abat:CFX1CAM_1377"/>
<dbReference type="Proteomes" id="UP000195514">
    <property type="component" value="Chromosome I"/>
</dbReference>
<dbReference type="AlphaFoldDB" id="A0A1Y6K3Z9"/>
<dbReference type="Gene3D" id="3.40.50.1000">
    <property type="entry name" value="HAD superfamily/HAD-like"/>
    <property type="match status" value="1"/>
</dbReference>
<reference evidence="2" key="1">
    <citation type="submission" date="2017-05" db="EMBL/GenBank/DDBJ databases">
        <authorList>
            <person name="Kirkegaard R."/>
            <person name="Mcilroy J S."/>
        </authorList>
    </citation>
    <scope>NUCLEOTIDE SEQUENCE [LARGE SCALE GENOMIC DNA]</scope>
</reference>
<dbReference type="InterPro" id="IPR036412">
    <property type="entry name" value="HAD-like_sf"/>
</dbReference>
<accession>A0A1Y6K3Z9</accession>
<dbReference type="GO" id="GO:0016787">
    <property type="term" value="F:hydrolase activity"/>
    <property type="evidence" value="ECO:0007669"/>
    <property type="project" value="UniProtKB-KW"/>
</dbReference>
<sequence>MLNQNSIEIITPGIPQGTIKFALFDFDGTISLIREGWQQIMIPMMVEILLSTPRHENREEIEQVVRAYVAKTTGKQTIYQMIRLAEEVELRGGTPEDPLTYKQRYHDLLMERIIHRLDGLREGKIQPNDLMVPGALNALKQVTQDGIVCFLASGTDENYVFDEANLLEVDHFFQGIYGAQDNYESFSKRMVIQKIIQENHLSGPELIAFGDGYVEIEDTKAAGGIAIGLATDEANRSGVDEWKRDRLIASGADVIMPDFKSFSQLWDYLMPLE</sequence>
<protein>
    <submittedName>
        <fullName evidence="1">Haloacid dehalogenase domain protein hydrolase</fullName>
    </submittedName>
</protein>
<dbReference type="SFLD" id="SFLDG01129">
    <property type="entry name" value="C1.5:_HAD__Beta-PGM__Phosphata"/>
    <property type="match status" value="1"/>
</dbReference>
<organism evidence="1 2">
    <name type="scientific">Candidatus Brevifilum fermentans</name>
    <dbReference type="NCBI Taxonomy" id="1986204"/>
    <lineage>
        <taxon>Bacteria</taxon>
        <taxon>Bacillati</taxon>
        <taxon>Chloroflexota</taxon>
        <taxon>Anaerolineae</taxon>
        <taxon>Anaerolineales</taxon>
        <taxon>Anaerolineaceae</taxon>
        <taxon>Candidatus Brevifilum</taxon>
    </lineage>
</organism>
<name>A0A1Y6K3Z9_9CHLR</name>
<dbReference type="SUPFAM" id="SSF56784">
    <property type="entry name" value="HAD-like"/>
    <property type="match status" value="1"/>
</dbReference>
<proteinExistence type="predicted"/>
<dbReference type="RefSeq" id="WP_087862284.1">
    <property type="nucleotide sequence ID" value="NZ_LT859958.1"/>
</dbReference>
<dbReference type="InterPro" id="IPR023214">
    <property type="entry name" value="HAD_sf"/>
</dbReference>
<dbReference type="OrthoDB" id="9781311at2"/>
<dbReference type="Pfam" id="PF00702">
    <property type="entry name" value="Hydrolase"/>
    <property type="match status" value="1"/>
</dbReference>
<keyword evidence="2" id="KW-1185">Reference proteome</keyword>